<dbReference type="Proteomes" id="UP000299102">
    <property type="component" value="Unassembled WGS sequence"/>
</dbReference>
<evidence type="ECO:0000313" key="2">
    <source>
        <dbReference type="EMBL" id="GBP35070.1"/>
    </source>
</evidence>
<dbReference type="AlphaFoldDB" id="A0A4C1V952"/>
<dbReference type="Pfam" id="PF14945">
    <property type="entry name" value="LLC1"/>
    <property type="match status" value="1"/>
</dbReference>
<organism evidence="2 3">
    <name type="scientific">Eumeta variegata</name>
    <name type="common">Bagworm moth</name>
    <name type="synonym">Eumeta japonica</name>
    <dbReference type="NCBI Taxonomy" id="151549"/>
    <lineage>
        <taxon>Eukaryota</taxon>
        <taxon>Metazoa</taxon>
        <taxon>Ecdysozoa</taxon>
        <taxon>Arthropoda</taxon>
        <taxon>Hexapoda</taxon>
        <taxon>Insecta</taxon>
        <taxon>Pterygota</taxon>
        <taxon>Neoptera</taxon>
        <taxon>Endopterygota</taxon>
        <taxon>Lepidoptera</taxon>
        <taxon>Glossata</taxon>
        <taxon>Ditrysia</taxon>
        <taxon>Tineoidea</taxon>
        <taxon>Psychidae</taxon>
        <taxon>Oiketicinae</taxon>
        <taxon>Eumeta</taxon>
    </lineage>
</organism>
<proteinExistence type="predicted"/>
<keyword evidence="3" id="KW-1185">Reference proteome</keyword>
<dbReference type="OrthoDB" id="10031946at2759"/>
<reference evidence="2 3" key="1">
    <citation type="journal article" date="2019" name="Commun. Biol.">
        <title>The bagworm genome reveals a unique fibroin gene that provides high tensile strength.</title>
        <authorList>
            <person name="Kono N."/>
            <person name="Nakamura H."/>
            <person name="Ohtoshi R."/>
            <person name="Tomita M."/>
            <person name="Numata K."/>
            <person name="Arakawa K."/>
        </authorList>
    </citation>
    <scope>NUCLEOTIDE SEQUENCE [LARGE SCALE GENOMIC DNA]</scope>
</reference>
<evidence type="ECO:0000256" key="1">
    <source>
        <dbReference type="SAM" id="MobiDB-lite"/>
    </source>
</evidence>
<sequence length="68" mass="7664">MEGSSGPAPAPQPPGRRELSMDPVKAQGVLTELTRKERHAAELWPKHWGFYTRLKEIHEEQALKMGEA</sequence>
<accession>A0A4C1V952</accession>
<evidence type="ECO:0000313" key="3">
    <source>
        <dbReference type="Proteomes" id="UP000299102"/>
    </source>
</evidence>
<dbReference type="InterPro" id="IPR020339">
    <property type="entry name" value="C20orf85-like"/>
</dbReference>
<gene>
    <name evidence="2" type="ORF">EVAR_75273_1</name>
</gene>
<dbReference type="EMBL" id="BGZK01000298">
    <property type="protein sequence ID" value="GBP35070.1"/>
    <property type="molecule type" value="Genomic_DNA"/>
</dbReference>
<name>A0A4C1V952_EUMVA</name>
<feature type="region of interest" description="Disordered" evidence="1">
    <location>
        <begin position="1"/>
        <end position="24"/>
    </location>
</feature>
<protein>
    <submittedName>
        <fullName evidence="2">Uncharacterized protein</fullName>
    </submittedName>
</protein>
<comment type="caution">
    <text evidence="2">The sequence shown here is derived from an EMBL/GenBank/DDBJ whole genome shotgun (WGS) entry which is preliminary data.</text>
</comment>